<organism evidence="3 4">
    <name type="scientific">Nicotiana attenuata</name>
    <name type="common">Coyote tobacco</name>
    <dbReference type="NCBI Taxonomy" id="49451"/>
    <lineage>
        <taxon>Eukaryota</taxon>
        <taxon>Viridiplantae</taxon>
        <taxon>Streptophyta</taxon>
        <taxon>Embryophyta</taxon>
        <taxon>Tracheophyta</taxon>
        <taxon>Spermatophyta</taxon>
        <taxon>Magnoliopsida</taxon>
        <taxon>eudicotyledons</taxon>
        <taxon>Gunneridae</taxon>
        <taxon>Pentapetalae</taxon>
        <taxon>asterids</taxon>
        <taxon>lamiids</taxon>
        <taxon>Solanales</taxon>
        <taxon>Solanaceae</taxon>
        <taxon>Nicotianoideae</taxon>
        <taxon>Nicotianeae</taxon>
        <taxon>Nicotiana</taxon>
    </lineage>
</organism>
<name>A0A314KQB5_NICAT</name>
<gene>
    <name evidence="3" type="ORF">A4A49_31879</name>
</gene>
<keyword evidence="2" id="KW-0732">Signal</keyword>
<sequence>MECTSPSTLSALAYTLTTKLLTMICASTTVLGENLPPPPQAQEQMEIYPPTQIGMYPPTPPPSPTMEEYPQQQPAEDEVDPPETFMESLTLNDSLTISMPENIERKFLIFIPPHLVKTSLNVLLDPYSLEDKYVVLMIPTLNDTIQPASIPASAPSNAFGVIITPGGNSSQ</sequence>
<dbReference type="EMBL" id="MJEQ01001231">
    <property type="protein sequence ID" value="OIT31621.1"/>
    <property type="molecule type" value="Genomic_DNA"/>
</dbReference>
<comment type="caution">
    <text evidence="3">The sequence shown here is derived from an EMBL/GenBank/DDBJ whole genome shotgun (WGS) entry which is preliminary data.</text>
</comment>
<accession>A0A314KQB5</accession>
<proteinExistence type="predicted"/>
<evidence type="ECO:0000313" key="3">
    <source>
        <dbReference type="EMBL" id="OIT31621.1"/>
    </source>
</evidence>
<keyword evidence="4" id="KW-1185">Reference proteome</keyword>
<feature type="region of interest" description="Disordered" evidence="1">
    <location>
        <begin position="56"/>
        <end position="80"/>
    </location>
</feature>
<reference evidence="3" key="1">
    <citation type="submission" date="2016-11" db="EMBL/GenBank/DDBJ databases">
        <title>The genome of Nicotiana attenuata.</title>
        <authorList>
            <person name="Xu S."/>
            <person name="Brockmoeller T."/>
            <person name="Gaquerel E."/>
            <person name="Navarro A."/>
            <person name="Kuhl H."/>
            <person name="Gase K."/>
            <person name="Ling Z."/>
            <person name="Zhou W."/>
            <person name="Kreitzer C."/>
            <person name="Stanke M."/>
            <person name="Tang H."/>
            <person name="Lyons E."/>
            <person name="Pandey P."/>
            <person name="Pandey S.P."/>
            <person name="Timmermann B."/>
            <person name="Baldwin I.T."/>
        </authorList>
    </citation>
    <scope>NUCLEOTIDE SEQUENCE [LARGE SCALE GENOMIC DNA]</scope>
    <source>
        <strain evidence="3">UT</strain>
    </source>
</reference>
<protein>
    <submittedName>
        <fullName evidence="3">Uncharacterized protein</fullName>
    </submittedName>
</protein>
<dbReference type="AlphaFoldDB" id="A0A314KQB5"/>
<evidence type="ECO:0000313" key="4">
    <source>
        <dbReference type="Proteomes" id="UP000187609"/>
    </source>
</evidence>
<feature type="signal peptide" evidence="2">
    <location>
        <begin position="1"/>
        <end position="32"/>
    </location>
</feature>
<dbReference type="Gramene" id="OIT31621">
    <property type="protein sequence ID" value="OIT31621"/>
    <property type="gene ID" value="A4A49_31879"/>
</dbReference>
<feature type="chain" id="PRO_5016273357" evidence="2">
    <location>
        <begin position="33"/>
        <end position="171"/>
    </location>
</feature>
<evidence type="ECO:0000256" key="2">
    <source>
        <dbReference type="SAM" id="SignalP"/>
    </source>
</evidence>
<dbReference type="Proteomes" id="UP000187609">
    <property type="component" value="Unassembled WGS sequence"/>
</dbReference>
<evidence type="ECO:0000256" key="1">
    <source>
        <dbReference type="SAM" id="MobiDB-lite"/>
    </source>
</evidence>